<accession>U1GS66</accession>
<name>U1GS66_TRESO</name>
<evidence type="ECO:0000313" key="11">
    <source>
        <dbReference type="EMBL" id="ERF59499.1"/>
    </source>
</evidence>
<proteinExistence type="inferred from homology"/>
<dbReference type="EMBL" id="AVQI01000009">
    <property type="protein sequence ID" value="ERK04879.1"/>
    <property type="molecule type" value="Genomic_DNA"/>
</dbReference>
<dbReference type="GO" id="GO:0022857">
    <property type="term" value="F:transmembrane transporter activity"/>
    <property type="evidence" value="ECO:0007669"/>
    <property type="project" value="TreeGrafter"/>
</dbReference>
<evidence type="ECO:0000313" key="14">
    <source>
        <dbReference type="Proteomes" id="UP000016646"/>
    </source>
</evidence>
<keyword evidence="14" id="KW-1185">Reference proteome</keyword>
<dbReference type="Pfam" id="PF04290">
    <property type="entry name" value="DctQ"/>
    <property type="match status" value="1"/>
</dbReference>
<dbReference type="InterPro" id="IPR007387">
    <property type="entry name" value="TRAP_DctQ"/>
</dbReference>
<evidence type="ECO:0000256" key="2">
    <source>
        <dbReference type="ARBA" id="ARBA00022448"/>
    </source>
</evidence>
<evidence type="ECO:0000256" key="9">
    <source>
        <dbReference type="SAM" id="Phobius"/>
    </source>
</evidence>
<reference evidence="13 14" key="1">
    <citation type="submission" date="2013-08" db="EMBL/GenBank/DDBJ databases">
        <authorList>
            <person name="Durkin A.S."/>
            <person name="Haft D.R."/>
            <person name="McCorrison J."/>
            <person name="Torralba M."/>
            <person name="Gillis M."/>
            <person name="Haft D.H."/>
            <person name="Methe B."/>
            <person name="Sutton G."/>
            <person name="Nelson K.E."/>
        </authorList>
    </citation>
    <scope>NUCLEOTIDE SEQUENCE [LARGE SCALE GENOMIC DNA]</scope>
    <source>
        <strain evidence="12 14">ATCC 35536</strain>
        <strain evidence="11 13">VPI DR56BR1116</strain>
    </source>
</reference>
<evidence type="ECO:0000256" key="4">
    <source>
        <dbReference type="ARBA" id="ARBA00022519"/>
    </source>
</evidence>
<evidence type="ECO:0000256" key="5">
    <source>
        <dbReference type="ARBA" id="ARBA00022692"/>
    </source>
</evidence>
<evidence type="ECO:0000256" key="7">
    <source>
        <dbReference type="ARBA" id="ARBA00023136"/>
    </source>
</evidence>
<evidence type="ECO:0000256" key="8">
    <source>
        <dbReference type="ARBA" id="ARBA00038436"/>
    </source>
</evidence>
<feature type="transmembrane region" description="Helical" evidence="9">
    <location>
        <begin position="94"/>
        <end position="115"/>
    </location>
</feature>
<dbReference type="GO" id="GO:0005886">
    <property type="term" value="C:plasma membrane"/>
    <property type="evidence" value="ECO:0007669"/>
    <property type="project" value="UniProtKB-SubCell"/>
</dbReference>
<keyword evidence="6 9" id="KW-1133">Transmembrane helix</keyword>
<dbReference type="InterPro" id="IPR055348">
    <property type="entry name" value="DctQ"/>
</dbReference>
<feature type="transmembrane region" description="Helical" evidence="9">
    <location>
        <begin position="127"/>
        <end position="153"/>
    </location>
</feature>
<comment type="subcellular location">
    <subcellularLocation>
        <location evidence="1">Cell inner membrane</location>
        <topology evidence="1">Multi-pass membrane protein</topology>
    </subcellularLocation>
</comment>
<dbReference type="Proteomes" id="UP000016412">
    <property type="component" value="Unassembled WGS sequence"/>
</dbReference>
<feature type="transmembrane region" description="Helical" evidence="9">
    <location>
        <begin position="56"/>
        <end position="73"/>
    </location>
</feature>
<dbReference type="GO" id="GO:0015740">
    <property type="term" value="P:C4-dicarboxylate transport"/>
    <property type="evidence" value="ECO:0007669"/>
    <property type="project" value="TreeGrafter"/>
</dbReference>
<feature type="transmembrane region" description="Helical" evidence="9">
    <location>
        <begin position="20"/>
        <end position="44"/>
    </location>
</feature>
<dbReference type="AlphaFoldDB" id="U1GS66"/>
<keyword evidence="7 9" id="KW-0472">Membrane</keyword>
<evidence type="ECO:0000313" key="13">
    <source>
        <dbReference type="Proteomes" id="UP000016412"/>
    </source>
</evidence>
<keyword evidence="2" id="KW-0813">Transport</keyword>
<evidence type="ECO:0000259" key="10">
    <source>
        <dbReference type="Pfam" id="PF04290"/>
    </source>
</evidence>
<dbReference type="eggNOG" id="COG3090">
    <property type="taxonomic scope" value="Bacteria"/>
</dbReference>
<dbReference type="OrthoDB" id="371262at2"/>
<dbReference type="PANTHER" id="PTHR35011:SF2">
    <property type="entry name" value="2,3-DIKETO-L-GULONATE TRAP TRANSPORTER SMALL PERMEASE PROTEIN YIAM"/>
    <property type="match status" value="1"/>
</dbReference>
<dbReference type="STRING" id="1125725.HMPREF1325_1475"/>
<dbReference type="EMBL" id="AUZJ01000069">
    <property type="protein sequence ID" value="ERF59499.1"/>
    <property type="molecule type" value="Genomic_DNA"/>
</dbReference>
<gene>
    <name evidence="12" type="ORF">HMPREF0860_0968</name>
    <name evidence="11" type="ORF">HMPREF1325_1475</name>
</gene>
<keyword evidence="4" id="KW-0997">Cell inner membrane</keyword>
<dbReference type="Proteomes" id="UP000016646">
    <property type="component" value="Unassembled WGS sequence"/>
</dbReference>
<dbReference type="PATRIC" id="fig|1125725.3.peg.2612"/>
<dbReference type="PANTHER" id="PTHR35011">
    <property type="entry name" value="2,3-DIKETO-L-GULONATE TRAP TRANSPORTER SMALL PERMEASE PROTEIN YIAM"/>
    <property type="match status" value="1"/>
</dbReference>
<protein>
    <submittedName>
        <fullName evidence="11">TRAP transporter, DctQ-like membrane protein</fullName>
    </submittedName>
</protein>
<comment type="caution">
    <text evidence="11">The sequence shown here is derived from an EMBL/GenBank/DDBJ whole genome shotgun (WGS) entry which is preliminary data.</text>
</comment>
<evidence type="ECO:0000256" key="3">
    <source>
        <dbReference type="ARBA" id="ARBA00022475"/>
    </source>
</evidence>
<evidence type="ECO:0000313" key="12">
    <source>
        <dbReference type="EMBL" id="ERK04879.1"/>
    </source>
</evidence>
<organism evidence="11 13">
    <name type="scientific">Treponema socranskii subsp. socranskii VPI DR56BR1116 = ATCC 35536</name>
    <dbReference type="NCBI Taxonomy" id="1125725"/>
    <lineage>
        <taxon>Bacteria</taxon>
        <taxon>Pseudomonadati</taxon>
        <taxon>Spirochaetota</taxon>
        <taxon>Spirochaetia</taxon>
        <taxon>Spirochaetales</taxon>
        <taxon>Treponemataceae</taxon>
        <taxon>Treponema</taxon>
    </lineage>
</organism>
<keyword evidence="3" id="KW-1003">Cell membrane</keyword>
<sequence>MGEEMNRVEKKVTAAVNKCVDWLSVVLFLIIFILALCQICMRYVLNKPLVWSEELIRYAFVWICYLGWVLGTRNRSHIQITIIVNLLPKILHKMIDTLNSLILIVFSAYMIVYGVQMTKASTMLPAITIPITISFVYAVVPFTNTLVIIYELLHLKNSVWKRDADKGAAV</sequence>
<evidence type="ECO:0000256" key="6">
    <source>
        <dbReference type="ARBA" id="ARBA00022989"/>
    </source>
</evidence>
<keyword evidence="5 9" id="KW-0812">Transmembrane</keyword>
<feature type="domain" description="Tripartite ATP-independent periplasmic transporters DctQ component" evidence="10">
    <location>
        <begin position="31"/>
        <end position="155"/>
    </location>
</feature>
<evidence type="ECO:0000256" key="1">
    <source>
        <dbReference type="ARBA" id="ARBA00004429"/>
    </source>
</evidence>
<comment type="similarity">
    <text evidence="8">Belongs to the TRAP transporter small permease family.</text>
</comment>